<reference evidence="2" key="1">
    <citation type="submission" date="2020-06" db="EMBL/GenBank/DDBJ databases">
        <title>Insight into the genomes of haloalkaliphilic bacilli from Kenyan soda lakes.</title>
        <authorList>
            <person name="Mwirichia R."/>
            <person name="Villamizar G.C."/>
            <person name="Poehlein A."/>
            <person name="Mugweru J."/>
            <person name="Kipnyargis A."/>
            <person name="Kiplimo D."/>
            <person name="Orwa P."/>
            <person name="Daniel R."/>
        </authorList>
    </citation>
    <scope>NUCLEOTIDE SEQUENCE</scope>
    <source>
        <strain evidence="2">B1096_S55</strain>
    </source>
</reference>
<dbReference type="SUPFAM" id="SSF55729">
    <property type="entry name" value="Acyl-CoA N-acyltransferases (Nat)"/>
    <property type="match status" value="1"/>
</dbReference>
<dbReference type="Pfam" id="PF00583">
    <property type="entry name" value="Acetyltransf_1"/>
    <property type="match status" value="1"/>
</dbReference>
<dbReference type="GO" id="GO:0016747">
    <property type="term" value="F:acyltransferase activity, transferring groups other than amino-acyl groups"/>
    <property type="evidence" value="ECO:0007669"/>
    <property type="project" value="InterPro"/>
</dbReference>
<protein>
    <submittedName>
        <fullName evidence="2">GNAT family N-acetyltransferase</fullName>
    </submittedName>
</protein>
<evidence type="ECO:0000313" key="3">
    <source>
        <dbReference type="Proteomes" id="UP001057753"/>
    </source>
</evidence>
<dbReference type="InterPro" id="IPR016181">
    <property type="entry name" value="Acyl_CoA_acyltransferase"/>
</dbReference>
<sequence>MLTIQLAEPKHVSGIVTVCSEAYRTTYRELCDHNYIERTIQTFYNEKRVLNEINDTSDEWGGWIIACEGEVVVGAIGGGMTSAEVGEVFVLYIDPSRRHEGIGTKLLERLTDWHKQQGAKWQWVSVMKNNDKGIPFYEAKGFRQQHDQKTYQSAVEENIVSHRYCREI</sequence>
<dbReference type="EMBL" id="JABXYM010000001">
    <property type="protein sequence ID" value="MCR6097910.1"/>
    <property type="molecule type" value="Genomic_DNA"/>
</dbReference>
<dbReference type="InterPro" id="IPR000182">
    <property type="entry name" value="GNAT_dom"/>
</dbReference>
<dbReference type="CDD" id="cd04301">
    <property type="entry name" value="NAT_SF"/>
    <property type="match status" value="1"/>
</dbReference>
<dbReference type="RefSeq" id="WP_257822288.1">
    <property type="nucleotide sequence ID" value="NZ_JABXYM010000001.1"/>
</dbReference>
<organism evidence="2 3">
    <name type="scientific">Salipaludibacillus agaradhaerens</name>
    <name type="common">Bacillus agaradhaerens</name>
    <dbReference type="NCBI Taxonomy" id="76935"/>
    <lineage>
        <taxon>Bacteria</taxon>
        <taxon>Bacillati</taxon>
        <taxon>Bacillota</taxon>
        <taxon>Bacilli</taxon>
        <taxon>Bacillales</taxon>
        <taxon>Bacillaceae</taxon>
    </lineage>
</organism>
<proteinExistence type="predicted"/>
<dbReference type="PROSITE" id="PS51186">
    <property type="entry name" value="GNAT"/>
    <property type="match status" value="1"/>
</dbReference>
<dbReference type="AlphaFoldDB" id="A0A9Q4B4D0"/>
<name>A0A9Q4B4D0_SALAG</name>
<gene>
    <name evidence="2" type="ORF">HXA33_15340</name>
</gene>
<comment type="caution">
    <text evidence="2">The sequence shown here is derived from an EMBL/GenBank/DDBJ whole genome shotgun (WGS) entry which is preliminary data.</text>
</comment>
<accession>A0A9Q4B4D0</accession>
<dbReference type="Proteomes" id="UP001057753">
    <property type="component" value="Unassembled WGS sequence"/>
</dbReference>
<keyword evidence="3" id="KW-1185">Reference proteome</keyword>
<dbReference type="Gene3D" id="3.40.630.30">
    <property type="match status" value="1"/>
</dbReference>
<feature type="domain" description="N-acetyltransferase" evidence="1">
    <location>
        <begin position="2"/>
        <end position="166"/>
    </location>
</feature>
<evidence type="ECO:0000313" key="2">
    <source>
        <dbReference type="EMBL" id="MCR6097910.1"/>
    </source>
</evidence>
<evidence type="ECO:0000259" key="1">
    <source>
        <dbReference type="PROSITE" id="PS51186"/>
    </source>
</evidence>